<keyword evidence="2" id="KW-1185">Reference proteome</keyword>
<reference evidence="1 2" key="1">
    <citation type="journal article" date="2024" name="IMA Fungus">
        <title>Apiospora arundinis, a panoply of carbohydrate-active enzymes and secondary metabolites.</title>
        <authorList>
            <person name="Sorensen T."/>
            <person name="Petersen C."/>
            <person name="Muurmann A.T."/>
            <person name="Christiansen J.V."/>
            <person name="Brundto M.L."/>
            <person name="Overgaard C.K."/>
            <person name="Boysen A.T."/>
            <person name="Wollenberg R.D."/>
            <person name="Larsen T.O."/>
            <person name="Sorensen J.L."/>
            <person name="Nielsen K.L."/>
            <person name="Sondergaard T.E."/>
        </authorList>
    </citation>
    <scope>NUCLEOTIDE SEQUENCE [LARGE SCALE GENOMIC DNA]</scope>
    <source>
        <strain evidence="1 2">AAU 773</strain>
    </source>
</reference>
<proteinExistence type="predicted"/>
<comment type="caution">
    <text evidence="1">The sequence shown here is derived from an EMBL/GenBank/DDBJ whole genome shotgun (WGS) entry which is preliminary data.</text>
</comment>
<organism evidence="1 2">
    <name type="scientific">Apiospora arundinis</name>
    <dbReference type="NCBI Taxonomy" id="335852"/>
    <lineage>
        <taxon>Eukaryota</taxon>
        <taxon>Fungi</taxon>
        <taxon>Dikarya</taxon>
        <taxon>Ascomycota</taxon>
        <taxon>Pezizomycotina</taxon>
        <taxon>Sordariomycetes</taxon>
        <taxon>Xylariomycetidae</taxon>
        <taxon>Amphisphaeriales</taxon>
        <taxon>Apiosporaceae</taxon>
        <taxon>Apiospora</taxon>
    </lineage>
</organism>
<protein>
    <submittedName>
        <fullName evidence="1">Uncharacterized protein</fullName>
    </submittedName>
</protein>
<accession>A0ABR2HR78</accession>
<dbReference type="Proteomes" id="UP001390339">
    <property type="component" value="Unassembled WGS sequence"/>
</dbReference>
<evidence type="ECO:0000313" key="2">
    <source>
        <dbReference type="Proteomes" id="UP001390339"/>
    </source>
</evidence>
<evidence type="ECO:0000313" key="1">
    <source>
        <dbReference type="EMBL" id="KAK8851587.1"/>
    </source>
</evidence>
<gene>
    <name evidence="1" type="ORF">PGQ11_014066</name>
</gene>
<name>A0ABR2HR78_9PEZI</name>
<sequence length="177" mass="19554">MCGCPSSDISFFWGFKSSGSFTARSNDPTYQHLRSVVGNTTFPGSRRSHTLVVVCYLHKRKGKRNTALFCIICIIPSPAEAAQRRSSNSRKPSVFWATRLQAQSFVLPAFHLSSETKAGETAHWYLSVQKLGVPFLYLHQNTEQYSHSQDPASVIVTKQSHEAPKGIVAPNLANKAG</sequence>
<dbReference type="EMBL" id="JAPCWZ010000009">
    <property type="protein sequence ID" value="KAK8851587.1"/>
    <property type="molecule type" value="Genomic_DNA"/>
</dbReference>